<keyword evidence="1" id="KW-0175">Coiled coil</keyword>
<name>A0A8T4L5G8_9ARCH</name>
<proteinExistence type="predicted"/>
<gene>
    <name evidence="2" type="ORF">J4215_00855</name>
</gene>
<comment type="caution">
    <text evidence="2">The sequence shown here is derived from an EMBL/GenBank/DDBJ whole genome shotgun (WGS) entry which is preliminary data.</text>
</comment>
<sequence>MARTGSFRSRVSRLSKETRLAEVRATAFFEKKKEAKNRVKNLELRILRLGIDGDPRVLEKAVRAHRKWSRRLKPLRRKYAENRKEKIRKNADLERAKRSRLSLPVMALRWISLPSEKRDRIRHRKNYKLRNMDPLRIRLGAKTTRLFELQRELKKVVAGEAKAVKLLELAKTKLQEDGLLEPELSRRNKWFRLASADLAQRKKDSEALRRAVEQQRLVVDGIREKRSRFPLNVMRLARAKKAVRNRLARFQKNAGESGQKKRKTTR</sequence>
<dbReference type="AlphaFoldDB" id="A0A8T4L5G8"/>
<evidence type="ECO:0000313" key="2">
    <source>
        <dbReference type="EMBL" id="MBS3061112.1"/>
    </source>
</evidence>
<protein>
    <submittedName>
        <fullName evidence="2">Uncharacterized protein</fullName>
    </submittedName>
</protein>
<organism evidence="2 3">
    <name type="scientific">Candidatus Iainarchaeum sp</name>
    <dbReference type="NCBI Taxonomy" id="3101447"/>
    <lineage>
        <taxon>Archaea</taxon>
        <taxon>Candidatus Iainarchaeota</taxon>
        <taxon>Candidatus Iainarchaeia</taxon>
        <taxon>Candidatus Iainarchaeales</taxon>
        <taxon>Candidatus Iainarchaeaceae</taxon>
        <taxon>Candidatus Iainarchaeum</taxon>
    </lineage>
</organism>
<dbReference type="Proteomes" id="UP000675968">
    <property type="component" value="Unassembled WGS sequence"/>
</dbReference>
<evidence type="ECO:0000313" key="3">
    <source>
        <dbReference type="Proteomes" id="UP000675968"/>
    </source>
</evidence>
<evidence type="ECO:0000256" key="1">
    <source>
        <dbReference type="SAM" id="Coils"/>
    </source>
</evidence>
<accession>A0A8T4L5G8</accession>
<feature type="coiled-coil region" evidence="1">
    <location>
        <begin position="25"/>
        <end position="52"/>
    </location>
</feature>
<reference evidence="2" key="1">
    <citation type="submission" date="2021-03" db="EMBL/GenBank/DDBJ databases">
        <authorList>
            <person name="Jaffe A."/>
        </authorList>
    </citation>
    <scope>NUCLEOTIDE SEQUENCE</scope>
    <source>
        <strain evidence="2">RIFCSPLOWO2_01_FULL_AR10_48_17</strain>
    </source>
</reference>
<reference evidence="2" key="2">
    <citation type="submission" date="2021-05" db="EMBL/GenBank/DDBJ databases">
        <title>Protein family content uncovers lineage relationships and bacterial pathway maintenance mechanisms in DPANN archaea.</title>
        <authorList>
            <person name="Castelle C.J."/>
            <person name="Meheust R."/>
            <person name="Jaffe A.L."/>
            <person name="Seitz K."/>
            <person name="Gong X."/>
            <person name="Baker B.J."/>
            <person name="Banfield J.F."/>
        </authorList>
    </citation>
    <scope>NUCLEOTIDE SEQUENCE</scope>
    <source>
        <strain evidence="2">RIFCSPLOWO2_01_FULL_AR10_48_17</strain>
    </source>
</reference>
<dbReference type="EMBL" id="JAGVWC010000007">
    <property type="protein sequence ID" value="MBS3061112.1"/>
    <property type="molecule type" value="Genomic_DNA"/>
</dbReference>